<dbReference type="EMBL" id="ML978074">
    <property type="protein sequence ID" value="KAF2011427.1"/>
    <property type="molecule type" value="Genomic_DNA"/>
</dbReference>
<keyword evidence="3" id="KW-1185">Reference proteome</keyword>
<evidence type="ECO:0000313" key="3">
    <source>
        <dbReference type="Proteomes" id="UP000799778"/>
    </source>
</evidence>
<feature type="region of interest" description="Disordered" evidence="1">
    <location>
        <begin position="1"/>
        <end position="30"/>
    </location>
</feature>
<sequence length="100" mass="11237">MANGTHGHLSTPRARNGEPQPALAPEPVSAKRDLTSWWKQFSKRGVLKKEEEKGTTLLISSTFLPLCWVWNSWPMASSMSKHPICHLGHAFLLRIADIFT</sequence>
<evidence type="ECO:0000313" key="2">
    <source>
        <dbReference type="EMBL" id="KAF2011427.1"/>
    </source>
</evidence>
<proteinExistence type="predicted"/>
<gene>
    <name evidence="2" type="ORF">BU24DRAFT_280899</name>
</gene>
<protein>
    <submittedName>
        <fullName evidence="2">Uncharacterized protein</fullName>
    </submittedName>
</protein>
<dbReference type="GeneID" id="54280109"/>
<name>A0A6A5XF35_9PLEO</name>
<reference evidence="2" key="1">
    <citation type="journal article" date="2020" name="Stud. Mycol.">
        <title>101 Dothideomycetes genomes: a test case for predicting lifestyles and emergence of pathogens.</title>
        <authorList>
            <person name="Haridas S."/>
            <person name="Albert R."/>
            <person name="Binder M."/>
            <person name="Bloem J."/>
            <person name="Labutti K."/>
            <person name="Salamov A."/>
            <person name="Andreopoulos B."/>
            <person name="Baker S."/>
            <person name="Barry K."/>
            <person name="Bills G."/>
            <person name="Bluhm B."/>
            <person name="Cannon C."/>
            <person name="Castanera R."/>
            <person name="Culley D."/>
            <person name="Daum C."/>
            <person name="Ezra D."/>
            <person name="Gonzalez J."/>
            <person name="Henrissat B."/>
            <person name="Kuo A."/>
            <person name="Liang C."/>
            <person name="Lipzen A."/>
            <person name="Lutzoni F."/>
            <person name="Magnuson J."/>
            <person name="Mondo S."/>
            <person name="Nolan M."/>
            <person name="Ohm R."/>
            <person name="Pangilinan J."/>
            <person name="Park H.-J."/>
            <person name="Ramirez L."/>
            <person name="Alfaro M."/>
            <person name="Sun H."/>
            <person name="Tritt A."/>
            <person name="Yoshinaga Y."/>
            <person name="Zwiers L.-H."/>
            <person name="Turgeon B."/>
            <person name="Goodwin S."/>
            <person name="Spatafora J."/>
            <person name="Crous P."/>
            <person name="Grigoriev I."/>
        </authorList>
    </citation>
    <scope>NUCLEOTIDE SEQUENCE</scope>
    <source>
        <strain evidence="2">CBS 175.79</strain>
    </source>
</reference>
<dbReference type="Proteomes" id="UP000799778">
    <property type="component" value="Unassembled WGS sequence"/>
</dbReference>
<dbReference type="RefSeq" id="XP_033379766.1">
    <property type="nucleotide sequence ID" value="XM_033522712.1"/>
</dbReference>
<dbReference type="AlphaFoldDB" id="A0A6A5XF35"/>
<accession>A0A6A5XF35</accession>
<dbReference type="OrthoDB" id="3196451at2759"/>
<organism evidence="2 3">
    <name type="scientific">Aaosphaeria arxii CBS 175.79</name>
    <dbReference type="NCBI Taxonomy" id="1450172"/>
    <lineage>
        <taxon>Eukaryota</taxon>
        <taxon>Fungi</taxon>
        <taxon>Dikarya</taxon>
        <taxon>Ascomycota</taxon>
        <taxon>Pezizomycotina</taxon>
        <taxon>Dothideomycetes</taxon>
        <taxon>Pleosporomycetidae</taxon>
        <taxon>Pleosporales</taxon>
        <taxon>Pleosporales incertae sedis</taxon>
        <taxon>Aaosphaeria</taxon>
    </lineage>
</organism>
<evidence type="ECO:0000256" key="1">
    <source>
        <dbReference type="SAM" id="MobiDB-lite"/>
    </source>
</evidence>